<gene>
    <name evidence="2" type="ORF">METZ01_LOCUS296119</name>
</gene>
<dbReference type="InterPro" id="IPR033390">
    <property type="entry name" value="Rv2179c-like"/>
</dbReference>
<dbReference type="Gene3D" id="3.30.420.10">
    <property type="entry name" value="Ribonuclease H-like superfamily/Ribonuclease H"/>
    <property type="match status" value="1"/>
</dbReference>
<dbReference type="AlphaFoldDB" id="A0A382M5N7"/>
<accession>A0A382M5N7</accession>
<dbReference type="InterPro" id="IPR012337">
    <property type="entry name" value="RNaseH-like_sf"/>
</dbReference>
<sequence length="178" mass="20583">MATHGMIDLETLDTTPNATILTLGAVKFNPYNSQTPHTDLYLKVDVDVQTKMGRIVNDSTIEWWGQQNKEVREDAFAEQGRISLEELTKTLNKWCVGLDELWCQGPLFDYAILQNLYAQLEKPVPWAYWQIRDSRTVLNMLPKDMRKGPRTDVHNALADCKYQARAIQKAYRYFGVQK</sequence>
<dbReference type="InterPro" id="IPR036397">
    <property type="entry name" value="RNaseH_sf"/>
</dbReference>
<evidence type="ECO:0000259" key="1">
    <source>
        <dbReference type="Pfam" id="PF16473"/>
    </source>
</evidence>
<reference evidence="2" key="1">
    <citation type="submission" date="2018-05" db="EMBL/GenBank/DDBJ databases">
        <authorList>
            <person name="Lanie J.A."/>
            <person name="Ng W.-L."/>
            <person name="Kazmierczak K.M."/>
            <person name="Andrzejewski T.M."/>
            <person name="Davidsen T.M."/>
            <person name="Wayne K.J."/>
            <person name="Tettelin H."/>
            <person name="Glass J.I."/>
            <person name="Rusch D."/>
            <person name="Podicherti R."/>
            <person name="Tsui H.-C.T."/>
            <person name="Winkler M.E."/>
        </authorList>
    </citation>
    <scope>NUCLEOTIDE SEQUENCE</scope>
</reference>
<dbReference type="EMBL" id="UINC01090916">
    <property type="protein sequence ID" value="SVC43265.1"/>
    <property type="molecule type" value="Genomic_DNA"/>
</dbReference>
<protein>
    <recommendedName>
        <fullName evidence="1">3'-5' exoribonuclease Rv2179c-like domain-containing protein</fullName>
    </recommendedName>
</protein>
<feature type="domain" description="3'-5' exoribonuclease Rv2179c-like" evidence="1">
    <location>
        <begin position="4"/>
        <end position="168"/>
    </location>
</feature>
<dbReference type="SUPFAM" id="SSF53098">
    <property type="entry name" value="Ribonuclease H-like"/>
    <property type="match status" value="1"/>
</dbReference>
<dbReference type="Pfam" id="PF16473">
    <property type="entry name" value="Rv2179c-like"/>
    <property type="match status" value="1"/>
</dbReference>
<proteinExistence type="predicted"/>
<name>A0A382M5N7_9ZZZZ</name>
<evidence type="ECO:0000313" key="2">
    <source>
        <dbReference type="EMBL" id="SVC43265.1"/>
    </source>
</evidence>
<organism evidence="2">
    <name type="scientific">marine metagenome</name>
    <dbReference type="NCBI Taxonomy" id="408172"/>
    <lineage>
        <taxon>unclassified sequences</taxon>
        <taxon>metagenomes</taxon>
        <taxon>ecological metagenomes</taxon>
    </lineage>
</organism>
<dbReference type="GO" id="GO:0003676">
    <property type="term" value="F:nucleic acid binding"/>
    <property type="evidence" value="ECO:0007669"/>
    <property type="project" value="InterPro"/>
</dbReference>